<protein>
    <recommendedName>
        <fullName evidence="3">protein O-GlcNAc transferase</fullName>
        <ecNumber evidence="3">2.4.1.255</ecNumber>
    </recommendedName>
</protein>
<evidence type="ECO:0000256" key="4">
    <source>
        <dbReference type="ARBA" id="ARBA00022676"/>
    </source>
</evidence>
<comment type="caution">
    <text evidence="10">The sequence shown here is derived from an EMBL/GenBank/DDBJ whole genome shotgun (WGS) entry which is preliminary data.</text>
</comment>
<dbReference type="SMART" id="SM00028">
    <property type="entry name" value="TPR"/>
    <property type="match status" value="3"/>
</dbReference>
<dbReference type="PROSITE" id="PS50005">
    <property type="entry name" value="TPR"/>
    <property type="match status" value="1"/>
</dbReference>
<dbReference type="EC" id="2.4.1.255" evidence="3"/>
<dbReference type="InterPro" id="IPR029489">
    <property type="entry name" value="OGT/SEC/SPY_C"/>
</dbReference>
<dbReference type="PANTHER" id="PTHR44835:SF1">
    <property type="entry name" value="PROTEIN O-GLCNAC TRANSFERASE"/>
    <property type="match status" value="1"/>
</dbReference>
<accession>A0ABV0FX60</accession>
<keyword evidence="11" id="KW-1185">Reference proteome</keyword>
<dbReference type="InterPro" id="IPR019734">
    <property type="entry name" value="TPR_rpt"/>
</dbReference>
<dbReference type="SUPFAM" id="SSF53756">
    <property type="entry name" value="UDP-Glycosyltransferase/glycogen phosphorylase"/>
    <property type="match status" value="1"/>
</dbReference>
<gene>
    <name evidence="10" type="ORF">ABDJ85_03475</name>
</gene>
<dbReference type="SUPFAM" id="SSF48452">
    <property type="entry name" value="TPR-like"/>
    <property type="match status" value="1"/>
</dbReference>
<dbReference type="RefSeq" id="WP_347703341.1">
    <property type="nucleotide sequence ID" value="NZ_JBDPZD010000001.1"/>
</dbReference>
<name>A0ABV0FX60_9BURK</name>
<dbReference type="PANTHER" id="PTHR44835">
    <property type="entry name" value="UDP-N-ACETYLGLUCOSAMINE--PEPTIDE N-ACETYLGLUCOSAMINYLTRANSFERASE SPINDLY-RELATED"/>
    <property type="match status" value="1"/>
</dbReference>
<keyword evidence="7 8" id="KW-0802">TPR repeat</keyword>
<dbReference type="Pfam" id="PF13844">
    <property type="entry name" value="Glyco_transf_41"/>
    <property type="match status" value="2"/>
</dbReference>
<keyword evidence="6" id="KW-0677">Repeat</keyword>
<evidence type="ECO:0000256" key="6">
    <source>
        <dbReference type="ARBA" id="ARBA00022737"/>
    </source>
</evidence>
<sequence length="645" mass="68279">MTDSASARYLQALASGAAREAGGLAQLAELARDAHQAAGGPPVQREEAAGFFGLSPGPFSEHDRFTTLAGQHRAHGLLGLAEAVLALAVQRAPDSGQARANHALALHELGRHVEALAQAERAVAAVPGLAAAWFNLGLIRAALHDGAGAAQAHAQAQALSPQSGMHHQHAGLELKEQGRLLEAQGAFRYAMTLDGASPEAWVNLGNVLLEAGDAQAAEDAALAALAMRPQDRRAATNLLMAQQYNPCHTAETLRESAMRWGQLWQQPQAEAPAFEPFTGGRPLRVGYLSSDFRQHPIGWLLGPVLAGHDAATVELHAFDTDNGRHAGDPLKAELRCHVAHWHEVGGLDDGALAARVRAAGIDVLVELAGHTDGGRLGVLAHRPAPVQLSWLGYFASTGVPAVDGVVTGSVVGDAPAAAWYTEPLLHLGRPHIAWRAPSYAPAPAVSVASSRQGGITFGSFNTAAKLSDATVALWARLLLVRPDSRLLLRRSCFGDPAFAEHTRRRFASHGVAPERIVTAPALPHDQMLAAYAELDIALDPAPFSGLITSLEALWMGLPVVTLSGLRPVSRQTEMVLRALGQERWIATTPEAWLQTCLRLADDTAARSAWLHGARAAMSASPLMDGADLARQLEALYLRLRATTTP</sequence>
<evidence type="ECO:0000256" key="7">
    <source>
        <dbReference type="ARBA" id="ARBA00022803"/>
    </source>
</evidence>
<evidence type="ECO:0000259" key="9">
    <source>
        <dbReference type="Pfam" id="PF13844"/>
    </source>
</evidence>
<comment type="similarity">
    <text evidence="2">Belongs to the glycosyltransferase 41 family. O-GlcNAc transferase subfamily.</text>
</comment>
<dbReference type="InterPro" id="IPR011990">
    <property type="entry name" value="TPR-like_helical_dom_sf"/>
</dbReference>
<feature type="domain" description="O-GlcNAc transferase C-terminal" evidence="9">
    <location>
        <begin position="280"/>
        <end position="427"/>
    </location>
</feature>
<dbReference type="InterPro" id="IPR051939">
    <property type="entry name" value="Glycosyltr_41/O-GlcNAc_trsf"/>
</dbReference>
<keyword evidence="5" id="KW-0808">Transferase</keyword>
<dbReference type="EMBL" id="JBDPZD010000001">
    <property type="protein sequence ID" value="MEO3690513.1"/>
    <property type="molecule type" value="Genomic_DNA"/>
</dbReference>
<comment type="pathway">
    <text evidence="1">Protein modification; protein glycosylation.</text>
</comment>
<evidence type="ECO:0000256" key="5">
    <source>
        <dbReference type="ARBA" id="ARBA00022679"/>
    </source>
</evidence>
<evidence type="ECO:0000256" key="2">
    <source>
        <dbReference type="ARBA" id="ARBA00005386"/>
    </source>
</evidence>
<dbReference type="Gene3D" id="1.25.40.10">
    <property type="entry name" value="Tetratricopeptide repeat domain"/>
    <property type="match status" value="2"/>
</dbReference>
<keyword evidence="4" id="KW-0328">Glycosyltransferase</keyword>
<evidence type="ECO:0000313" key="10">
    <source>
        <dbReference type="EMBL" id="MEO3690513.1"/>
    </source>
</evidence>
<dbReference type="Gene3D" id="3.40.50.2000">
    <property type="entry name" value="Glycogen Phosphorylase B"/>
    <property type="match status" value="1"/>
</dbReference>
<evidence type="ECO:0000256" key="3">
    <source>
        <dbReference type="ARBA" id="ARBA00011970"/>
    </source>
</evidence>
<evidence type="ECO:0000313" key="11">
    <source>
        <dbReference type="Proteomes" id="UP001495147"/>
    </source>
</evidence>
<evidence type="ECO:0000256" key="8">
    <source>
        <dbReference type="PROSITE-ProRule" id="PRU00339"/>
    </source>
</evidence>
<feature type="domain" description="O-GlcNAc transferase C-terminal" evidence="9">
    <location>
        <begin position="454"/>
        <end position="625"/>
    </location>
</feature>
<evidence type="ECO:0000256" key="1">
    <source>
        <dbReference type="ARBA" id="ARBA00004922"/>
    </source>
</evidence>
<dbReference type="Proteomes" id="UP001495147">
    <property type="component" value="Unassembled WGS sequence"/>
</dbReference>
<reference evidence="10 11" key="1">
    <citation type="submission" date="2024-05" db="EMBL/GenBank/DDBJ databases">
        <title>Roseateles sp. DJS-2-20 16S ribosomal RNA gene Genome sequencing and assembly.</title>
        <authorList>
            <person name="Woo H."/>
        </authorList>
    </citation>
    <scope>NUCLEOTIDE SEQUENCE [LARGE SCALE GENOMIC DNA]</scope>
    <source>
        <strain evidence="10 11">DJS-2-20</strain>
    </source>
</reference>
<feature type="repeat" description="TPR" evidence="8">
    <location>
        <begin position="198"/>
        <end position="231"/>
    </location>
</feature>
<dbReference type="Gene3D" id="3.40.50.11380">
    <property type="match status" value="1"/>
</dbReference>
<proteinExistence type="inferred from homology"/>
<organism evidence="10 11">
    <name type="scientific">Roseateles paludis</name>
    <dbReference type="NCBI Taxonomy" id="3145238"/>
    <lineage>
        <taxon>Bacteria</taxon>
        <taxon>Pseudomonadati</taxon>
        <taxon>Pseudomonadota</taxon>
        <taxon>Betaproteobacteria</taxon>
        <taxon>Burkholderiales</taxon>
        <taxon>Sphaerotilaceae</taxon>
        <taxon>Roseateles</taxon>
    </lineage>
</organism>